<organism evidence="4 5">
    <name type="scientific">Cutaneotrichosporon spelunceum</name>
    <dbReference type="NCBI Taxonomy" id="1672016"/>
    <lineage>
        <taxon>Eukaryota</taxon>
        <taxon>Fungi</taxon>
        <taxon>Dikarya</taxon>
        <taxon>Basidiomycota</taxon>
        <taxon>Agaricomycotina</taxon>
        <taxon>Tremellomycetes</taxon>
        <taxon>Trichosporonales</taxon>
        <taxon>Trichosporonaceae</taxon>
        <taxon>Cutaneotrichosporon</taxon>
    </lineage>
</organism>
<feature type="region of interest" description="Disordered" evidence="2">
    <location>
        <begin position="1"/>
        <end position="28"/>
    </location>
</feature>
<protein>
    <recommendedName>
        <fullName evidence="3">Inhibitor of growth protein N-terminal histone-binding domain-containing protein</fullName>
    </recommendedName>
</protein>
<feature type="domain" description="Inhibitor of growth protein N-terminal histone-binding" evidence="3">
    <location>
        <begin position="46"/>
        <end position="255"/>
    </location>
</feature>
<gene>
    <name evidence="4" type="ORF">CspeluHIS016_0403900</name>
</gene>
<evidence type="ECO:0000313" key="5">
    <source>
        <dbReference type="Proteomes" id="UP001222932"/>
    </source>
</evidence>
<dbReference type="GO" id="GO:0006325">
    <property type="term" value="P:chromatin organization"/>
    <property type="evidence" value="ECO:0007669"/>
    <property type="project" value="UniProtKB-KW"/>
</dbReference>
<accession>A0AAD3TVY1</accession>
<reference evidence="4" key="1">
    <citation type="journal article" date="2023" name="BMC Genomics">
        <title>Chromosome-level genome assemblies of Cutaneotrichosporon spp. (Trichosporonales, Basidiomycota) reveal imbalanced evolution between nucleotide sequences and chromosome synteny.</title>
        <authorList>
            <person name="Kobayashi Y."/>
            <person name="Kayamori A."/>
            <person name="Aoki K."/>
            <person name="Shiwa Y."/>
            <person name="Matsutani M."/>
            <person name="Fujita N."/>
            <person name="Sugita T."/>
            <person name="Iwasaki W."/>
            <person name="Tanaka N."/>
            <person name="Takashima M."/>
        </authorList>
    </citation>
    <scope>NUCLEOTIDE SEQUENCE</scope>
    <source>
        <strain evidence="4">HIS016</strain>
    </source>
</reference>
<proteinExistence type="predicted"/>
<dbReference type="SMART" id="SM01408">
    <property type="entry name" value="ING"/>
    <property type="match status" value="1"/>
</dbReference>
<sequence length="336" mass="36997">MSRRSSRRVAAPETEPSPPSECPKRGVDKLKEDMSDDQVAELWAQFAADHYEIVEQLPLELHRNSQLLRELDAESLSQQTRLQARIREYVACRIPMARPRVERETTEVDVKPCVSEEPTEPQVQVPQETENTLVPAEPREQMEKPAAAAASPRAGAGVPVPVPVPGAQSTPDTWPALPEETEEHDAEAAVEEALEAEPLTPRASVPAPHRAYLSEIASLVSELVRNREEKVAIAVGAYNTIDRHIRALDSALSAHETSVLGFASAEAQTEPEPEPESGPRPKKRQRQKRSISSSVPPLGLPAGIEADPNEPRYCYCHQVSYGEMVGTRIVRWSGSI</sequence>
<keyword evidence="1" id="KW-0156">Chromatin regulator</keyword>
<name>A0AAD3TVY1_9TREE</name>
<reference evidence="4" key="2">
    <citation type="submission" date="2023-06" db="EMBL/GenBank/DDBJ databases">
        <authorList>
            <person name="Kobayashi Y."/>
            <person name="Kayamori A."/>
            <person name="Aoki K."/>
            <person name="Shiwa Y."/>
            <person name="Fujita N."/>
            <person name="Sugita T."/>
            <person name="Iwasaki W."/>
            <person name="Tanaka N."/>
            <person name="Takashima M."/>
        </authorList>
    </citation>
    <scope>NUCLEOTIDE SEQUENCE</scope>
    <source>
        <strain evidence="4">HIS016</strain>
    </source>
</reference>
<evidence type="ECO:0000259" key="3">
    <source>
        <dbReference type="SMART" id="SM01408"/>
    </source>
</evidence>
<feature type="region of interest" description="Disordered" evidence="2">
    <location>
        <begin position="262"/>
        <end position="303"/>
    </location>
</feature>
<feature type="region of interest" description="Disordered" evidence="2">
    <location>
        <begin position="109"/>
        <end position="183"/>
    </location>
</feature>
<keyword evidence="5" id="KW-1185">Reference proteome</keyword>
<evidence type="ECO:0000256" key="2">
    <source>
        <dbReference type="SAM" id="MobiDB-lite"/>
    </source>
</evidence>
<evidence type="ECO:0000313" key="4">
    <source>
        <dbReference type="EMBL" id="GMK57556.1"/>
    </source>
</evidence>
<dbReference type="InterPro" id="IPR024610">
    <property type="entry name" value="ING_N_histone-binding"/>
</dbReference>
<evidence type="ECO:0000256" key="1">
    <source>
        <dbReference type="ARBA" id="ARBA00022853"/>
    </source>
</evidence>
<dbReference type="InterPro" id="IPR013083">
    <property type="entry name" value="Znf_RING/FYVE/PHD"/>
</dbReference>
<feature type="compositionally biased region" description="Low complexity" evidence="2">
    <location>
        <begin position="145"/>
        <end position="159"/>
    </location>
</feature>
<dbReference type="Gene3D" id="6.10.140.1740">
    <property type="match status" value="2"/>
</dbReference>
<dbReference type="PANTHER" id="PTHR10333">
    <property type="entry name" value="INHIBITOR OF GROWTH PROTEIN"/>
    <property type="match status" value="1"/>
</dbReference>
<feature type="compositionally biased region" description="Basic residues" evidence="2">
    <location>
        <begin position="280"/>
        <end position="289"/>
    </location>
</feature>
<dbReference type="GO" id="GO:0006355">
    <property type="term" value="P:regulation of DNA-templated transcription"/>
    <property type="evidence" value="ECO:0007669"/>
    <property type="project" value="TreeGrafter"/>
</dbReference>
<dbReference type="Proteomes" id="UP001222932">
    <property type="component" value="Unassembled WGS sequence"/>
</dbReference>
<dbReference type="Gene3D" id="3.30.40.10">
    <property type="entry name" value="Zinc/RING finger domain, C3HC4 (zinc finger)"/>
    <property type="match status" value="1"/>
</dbReference>
<dbReference type="EMBL" id="BTCM01000004">
    <property type="protein sequence ID" value="GMK57556.1"/>
    <property type="molecule type" value="Genomic_DNA"/>
</dbReference>
<comment type="caution">
    <text evidence="4">The sequence shown here is derived from an EMBL/GenBank/DDBJ whole genome shotgun (WGS) entry which is preliminary data.</text>
</comment>
<dbReference type="InterPro" id="IPR028651">
    <property type="entry name" value="ING_fam"/>
</dbReference>
<dbReference type="AlphaFoldDB" id="A0AAD3TVY1"/>
<dbReference type="GO" id="GO:0005634">
    <property type="term" value="C:nucleus"/>
    <property type="evidence" value="ECO:0007669"/>
    <property type="project" value="TreeGrafter"/>
</dbReference>
<dbReference type="Pfam" id="PF12998">
    <property type="entry name" value="ING"/>
    <property type="match status" value="2"/>
</dbReference>
<dbReference type="PANTHER" id="PTHR10333:SF42">
    <property type="entry name" value="INHIBITOR OF GROWTH PROTEIN 5"/>
    <property type="match status" value="1"/>
</dbReference>
<feature type="compositionally biased region" description="Polar residues" evidence="2">
    <location>
        <begin position="121"/>
        <end position="132"/>
    </location>
</feature>